<reference evidence="6 7" key="1">
    <citation type="journal article" date="2013" name="Genome Announc.">
        <title>Draft Genome Sequence of Cesiribacter andamanensis Strain AMV16T, Isolated from a Soil Sample from a Mud Volcano in the Andaman Islands, India.</title>
        <authorList>
            <person name="Shivaji S."/>
            <person name="Ara S."/>
            <person name="Begum Z."/>
            <person name="Srinivas T.N."/>
            <person name="Singh A."/>
            <person name="Kumar Pinnaka A."/>
        </authorList>
    </citation>
    <scope>NUCLEOTIDE SEQUENCE [LARGE SCALE GENOMIC DNA]</scope>
    <source>
        <strain evidence="6 7">AMV16</strain>
    </source>
</reference>
<dbReference type="PANTHER" id="PTHR12151">
    <property type="entry name" value="ELECTRON TRANSPORT PROTIN SCO1/SENC FAMILY MEMBER"/>
    <property type="match status" value="1"/>
</dbReference>
<dbReference type="GO" id="GO:0046872">
    <property type="term" value="F:metal ion binding"/>
    <property type="evidence" value="ECO:0007669"/>
    <property type="project" value="UniProtKB-KW"/>
</dbReference>
<name>M7NP34_9BACT</name>
<dbReference type="STRING" id="1279009.ADICEAN_01339"/>
<keyword evidence="7" id="KW-1185">Reference proteome</keyword>
<feature type="binding site" evidence="3">
    <location>
        <position position="66"/>
    </location>
    <ligand>
        <name>Cu cation</name>
        <dbReference type="ChEBI" id="CHEBI:23378"/>
    </ligand>
</feature>
<sequence>MAGCNRQSDQELPIWGERSTQGTDTVYHSIRNFAFYNQDSARISDQTVAGKVYVADFFFTSCPSICIEMAKQMLRVWERFGQHPDFMILSHSLDPEFDTQPVLKQYARGLGVPDGGSWHFLTGGETDVYELGQQQYFVTAKQDQKAPGGVLHSGAFVLVDQQGRIRGVYDGTDPARVDQLMLDIQKLLPPAGQ</sequence>
<keyword evidence="4" id="KW-1015">Disulfide bond</keyword>
<dbReference type="Proteomes" id="UP000011910">
    <property type="component" value="Unassembled WGS sequence"/>
</dbReference>
<dbReference type="Pfam" id="PF02630">
    <property type="entry name" value="SCO1-SenC"/>
    <property type="match status" value="1"/>
</dbReference>
<organism evidence="6 7">
    <name type="scientific">Cesiribacter andamanensis AMV16</name>
    <dbReference type="NCBI Taxonomy" id="1279009"/>
    <lineage>
        <taxon>Bacteria</taxon>
        <taxon>Pseudomonadati</taxon>
        <taxon>Bacteroidota</taxon>
        <taxon>Cytophagia</taxon>
        <taxon>Cytophagales</taxon>
        <taxon>Cesiribacteraceae</taxon>
        <taxon>Cesiribacter</taxon>
    </lineage>
</organism>
<dbReference type="Gene3D" id="3.40.30.10">
    <property type="entry name" value="Glutaredoxin"/>
    <property type="match status" value="1"/>
</dbReference>
<protein>
    <submittedName>
        <fullName evidence="6">BsSco</fullName>
    </submittedName>
</protein>
<evidence type="ECO:0000256" key="4">
    <source>
        <dbReference type="PIRSR" id="PIRSR603782-2"/>
    </source>
</evidence>
<dbReference type="eggNOG" id="COG1999">
    <property type="taxonomic scope" value="Bacteria"/>
</dbReference>
<evidence type="ECO:0000259" key="5">
    <source>
        <dbReference type="PROSITE" id="PS51352"/>
    </source>
</evidence>
<keyword evidence="3" id="KW-0479">Metal-binding</keyword>
<evidence type="ECO:0000313" key="6">
    <source>
        <dbReference type="EMBL" id="EMR03490.1"/>
    </source>
</evidence>
<accession>M7NP34</accession>
<evidence type="ECO:0000256" key="3">
    <source>
        <dbReference type="PIRSR" id="PIRSR603782-1"/>
    </source>
</evidence>
<evidence type="ECO:0000313" key="7">
    <source>
        <dbReference type="Proteomes" id="UP000011910"/>
    </source>
</evidence>
<dbReference type="InterPro" id="IPR013766">
    <property type="entry name" value="Thioredoxin_domain"/>
</dbReference>
<dbReference type="SUPFAM" id="SSF52833">
    <property type="entry name" value="Thioredoxin-like"/>
    <property type="match status" value="1"/>
</dbReference>
<evidence type="ECO:0000256" key="2">
    <source>
        <dbReference type="ARBA" id="ARBA00023008"/>
    </source>
</evidence>
<feature type="disulfide bond" description="Redox-active" evidence="4">
    <location>
        <begin position="62"/>
        <end position="66"/>
    </location>
</feature>
<dbReference type="CDD" id="cd02968">
    <property type="entry name" value="SCO"/>
    <property type="match status" value="1"/>
</dbReference>
<dbReference type="InterPro" id="IPR003782">
    <property type="entry name" value="SCO1/SenC"/>
</dbReference>
<feature type="domain" description="Thioredoxin" evidence="5">
    <location>
        <begin position="6"/>
        <end position="189"/>
    </location>
</feature>
<proteinExistence type="inferred from homology"/>
<feature type="binding site" evidence="3">
    <location>
        <position position="62"/>
    </location>
    <ligand>
        <name>Cu cation</name>
        <dbReference type="ChEBI" id="CHEBI:23378"/>
    </ligand>
</feature>
<dbReference type="PANTHER" id="PTHR12151:SF25">
    <property type="entry name" value="LINALOOL DEHYDRATASE_ISOMERASE DOMAIN-CONTAINING PROTEIN"/>
    <property type="match status" value="1"/>
</dbReference>
<dbReference type="InterPro" id="IPR036249">
    <property type="entry name" value="Thioredoxin-like_sf"/>
</dbReference>
<comment type="caution">
    <text evidence="6">The sequence shown here is derived from an EMBL/GenBank/DDBJ whole genome shotgun (WGS) entry which is preliminary data.</text>
</comment>
<keyword evidence="2 3" id="KW-0186">Copper</keyword>
<dbReference type="PATRIC" id="fig|1279009.4.peg.1355"/>
<dbReference type="PROSITE" id="PS51352">
    <property type="entry name" value="THIOREDOXIN_2"/>
    <property type="match status" value="1"/>
</dbReference>
<comment type="similarity">
    <text evidence="1">Belongs to the SCO1/2 family.</text>
</comment>
<feature type="binding site" evidence="3">
    <location>
        <position position="152"/>
    </location>
    <ligand>
        <name>Cu cation</name>
        <dbReference type="ChEBI" id="CHEBI:23378"/>
    </ligand>
</feature>
<gene>
    <name evidence="6" type="primary">ypmQ_1</name>
    <name evidence="6" type="ORF">ADICEAN_01339</name>
</gene>
<evidence type="ECO:0000256" key="1">
    <source>
        <dbReference type="ARBA" id="ARBA00010996"/>
    </source>
</evidence>
<dbReference type="EMBL" id="AODQ01000024">
    <property type="protein sequence ID" value="EMR03490.1"/>
    <property type="molecule type" value="Genomic_DNA"/>
</dbReference>
<dbReference type="AlphaFoldDB" id="M7NP34"/>